<name>A0ABV6F8R8_9MICC</name>
<dbReference type="Pfam" id="PF00877">
    <property type="entry name" value="NLPC_P60"/>
    <property type="match status" value="1"/>
</dbReference>
<evidence type="ECO:0000313" key="8">
    <source>
        <dbReference type="Proteomes" id="UP001589766"/>
    </source>
</evidence>
<dbReference type="InterPro" id="IPR051202">
    <property type="entry name" value="Peptidase_C40"/>
</dbReference>
<proteinExistence type="inferred from homology"/>
<feature type="domain" description="NlpC/P60" evidence="6">
    <location>
        <begin position="116"/>
        <end position="233"/>
    </location>
</feature>
<dbReference type="PANTHER" id="PTHR47053:SF1">
    <property type="entry name" value="MUREIN DD-ENDOPEPTIDASE MEPH-RELATED"/>
    <property type="match status" value="1"/>
</dbReference>
<evidence type="ECO:0000259" key="6">
    <source>
        <dbReference type="PROSITE" id="PS51935"/>
    </source>
</evidence>
<protein>
    <submittedName>
        <fullName evidence="7">C40 family peptidase</fullName>
    </submittedName>
</protein>
<keyword evidence="4" id="KW-0788">Thiol protease</keyword>
<dbReference type="EMBL" id="JBHLWH010000045">
    <property type="protein sequence ID" value="MFC0249940.1"/>
    <property type="molecule type" value="Genomic_DNA"/>
</dbReference>
<comment type="caution">
    <text evidence="7">The sequence shown here is derived from an EMBL/GenBank/DDBJ whole genome shotgun (WGS) entry which is preliminary data.</text>
</comment>
<sequence length="259" mass="25246">MPIAAVEARMAQIESNLTALAPQARTPLGSAGATGLTGTAGASGIIGSSTGAVPGSAAEQAAQDQFAAQLRQALGGTSASTAAGAAAAGTGAAGVGSTAGASAASSAHSASSSGGTASGNAIVETAKKYLGTPYVWGGNSPSQGFDCSGLVKYVMNELGVDMPRVARDQAKVGTEIGSLAEAQPGDLLGMRNGKHIAIYLGDNKILHAPQPGEDVSIRSLFSWDDIDTIRRVAPAGGSGAASNAGSTRAAFEQLAGTSS</sequence>
<feature type="region of interest" description="Disordered" evidence="5">
    <location>
        <begin position="236"/>
        <end position="259"/>
    </location>
</feature>
<evidence type="ECO:0000256" key="3">
    <source>
        <dbReference type="ARBA" id="ARBA00022801"/>
    </source>
</evidence>
<dbReference type="InterPro" id="IPR000064">
    <property type="entry name" value="NLP_P60_dom"/>
</dbReference>
<dbReference type="InterPro" id="IPR038765">
    <property type="entry name" value="Papain-like_cys_pep_sf"/>
</dbReference>
<comment type="similarity">
    <text evidence="1">Belongs to the peptidase C40 family.</text>
</comment>
<dbReference type="PROSITE" id="PS51935">
    <property type="entry name" value="NLPC_P60"/>
    <property type="match status" value="1"/>
</dbReference>
<evidence type="ECO:0000256" key="2">
    <source>
        <dbReference type="ARBA" id="ARBA00022670"/>
    </source>
</evidence>
<organism evidence="7 8">
    <name type="scientific">Citricoccus parietis</name>
    <dbReference type="NCBI Taxonomy" id="592307"/>
    <lineage>
        <taxon>Bacteria</taxon>
        <taxon>Bacillati</taxon>
        <taxon>Actinomycetota</taxon>
        <taxon>Actinomycetes</taxon>
        <taxon>Micrococcales</taxon>
        <taxon>Micrococcaceae</taxon>
        <taxon>Citricoccus</taxon>
    </lineage>
</organism>
<evidence type="ECO:0000313" key="7">
    <source>
        <dbReference type="EMBL" id="MFC0249940.1"/>
    </source>
</evidence>
<dbReference type="RefSeq" id="WP_378043256.1">
    <property type="nucleotide sequence ID" value="NZ_JBHLWH010000045.1"/>
</dbReference>
<evidence type="ECO:0000256" key="4">
    <source>
        <dbReference type="ARBA" id="ARBA00022807"/>
    </source>
</evidence>
<dbReference type="PANTHER" id="PTHR47053">
    <property type="entry name" value="MUREIN DD-ENDOPEPTIDASE MEPH-RELATED"/>
    <property type="match status" value="1"/>
</dbReference>
<reference evidence="7 8" key="1">
    <citation type="submission" date="2024-09" db="EMBL/GenBank/DDBJ databases">
        <authorList>
            <person name="Sun Q."/>
            <person name="Mori K."/>
        </authorList>
    </citation>
    <scope>NUCLEOTIDE SEQUENCE [LARGE SCALE GENOMIC DNA]</scope>
    <source>
        <strain evidence="7 8">CCM 7609</strain>
    </source>
</reference>
<accession>A0ABV6F8R8</accession>
<keyword evidence="3" id="KW-0378">Hydrolase</keyword>
<evidence type="ECO:0000256" key="5">
    <source>
        <dbReference type="SAM" id="MobiDB-lite"/>
    </source>
</evidence>
<keyword evidence="2" id="KW-0645">Protease</keyword>
<evidence type="ECO:0000256" key="1">
    <source>
        <dbReference type="ARBA" id="ARBA00007074"/>
    </source>
</evidence>
<gene>
    <name evidence="7" type="ORF">ACFFIO_15640</name>
</gene>
<dbReference type="Proteomes" id="UP001589766">
    <property type="component" value="Unassembled WGS sequence"/>
</dbReference>
<dbReference type="SUPFAM" id="SSF54001">
    <property type="entry name" value="Cysteine proteinases"/>
    <property type="match status" value="1"/>
</dbReference>
<feature type="compositionally biased region" description="Low complexity" evidence="5">
    <location>
        <begin position="240"/>
        <end position="250"/>
    </location>
</feature>
<dbReference type="Gene3D" id="3.90.1720.10">
    <property type="entry name" value="endopeptidase domain like (from Nostoc punctiforme)"/>
    <property type="match status" value="1"/>
</dbReference>
<keyword evidence="8" id="KW-1185">Reference proteome</keyword>